<dbReference type="AlphaFoldDB" id="X0STM1"/>
<accession>X0STM1</accession>
<reference evidence="2" key="1">
    <citation type="journal article" date="2014" name="Front. Microbiol.">
        <title>High frequency of phylogenetically diverse reductive dehalogenase-homologous genes in deep subseafloor sedimentary metagenomes.</title>
        <authorList>
            <person name="Kawai M."/>
            <person name="Futagami T."/>
            <person name="Toyoda A."/>
            <person name="Takaki Y."/>
            <person name="Nishi S."/>
            <person name="Hori S."/>
            <person name="Arai W."/>
            <person name="Tsubouchi T."/>
            <person name="Morono Y."/>
            <person name="Uchiyama I."/>
            <person name="Ito T."/>
            <person name="Fujiyama A."/>
            <person name="Inagaki F."/>
            <person name="Takami H."/>
        </authorList>
    </citation>
    <scope>NUCLEOTIDE SEQUENCE</scope>
    <source>
        <strain evidence="2">Expedition CK06-06</strain>
    </source>
</reference>
<name>X0STM1_9ZZZZ</name>
<evidence type="ECO:0000313" key="2">
    <source>
        <dbReference type="EMBL" id="GAF79292.1"/>
    </source>
</evidence>
<protein>
    <submittedName>
        <fullName evidence="2">Uncharacterized protein</fullName>
    </submittedName>
</protein>
<organism evidence="2">
    <name type="scientific">marine sediment metagenome</name>
    <dbReference type="NCBI Taxonomy" id="412755"/>
    <lineage>
        <taxon>unclassified sequences</taxon>
        <taxon>metagenomes</taxon>
        <taxon>ecological metagenomes</taxon>
    </lineage>
</organism>
<dbReference type="EMBL" id="BARS01009767">
    <property type="protein sequence ID" value="GAF79292.1"/>
    <property type="molecule type" value="Genomic_DNA"/>
</dbReference>
<keyword evidence="1" id="KW-0472">Membrane</keyword>
<sequence length="176" mass="19798">WERLKAAQFERLAVALLGAVIVSLLVWGLSETRFIINPTTVFTTEADLRAIQWIEDNTPPGSRFLTNVVHWQYGTYRGVDGGWWITPLTGRKTLLPPVLYVMGERDYVTQVNAYAENTSQLQGCTPDFWDLVHSAEVTNIYLVNGRGSLQPDSLEECANLAIIYANEGVFVYEIAE</sequence>
<evidence type="ECO:0000256" key="1">
    <source>
        <dbReference type="SAM" id="Phobius"/>
    </source>
</evidence>
<gene>
    <name evidence="2" type="ORF">S01H1_18288</name>
</gene>
<comment type="caution">
    <text evidence="2">The sequence shown here is derived from an EMBL/GenBank/DDBJ whole genome shotgun (WGS) entry which is preliminary data.</text>
</comment>
<keyword evidence="1" id="KW-0812">Transmembrane</keyword>
<feature type="non-terminal residue" evidence="2">
    <location>
        <position position="1"/>
    </location>
</feature>
<keyword evidence="1" id="KW-1133">Transmembrane helix</keyword>
<feature type="transmembrane region" description="Helical" evidence="1">
    <location>
        <begin position="12"/>
        <end position="30"/>
    </location>
</feature>
<proteinExistence type="predicted"/>